<dbReference type="KEGG" id="pgr:PGTG_17628"/>
<name>E3L4U9_PUCGT</name>
<dbReference type="HOGENOM" id="CLU_1054256_0_0_1"/>
<proteinExistence type="predicted"/>
<reference evidence="2" key="2">
    <citation type="journal article" date="2011" name="Proc. Natl. Acad. Sci. U.S.A.">
        <title>Obligate biotrophy features unraveled by the genomic analysis of rust fungi.</title>
        <authorList>
            <person name="Duplessis S."/>
            <person name="Cuomo C.A."/>
            <person name="Lin Y.-C."/>
            <person name="Aerts A."/>
            <person name="Tisserant E."/>
            <person name="Veneault-Fourrey C."/>
            <person name="Joly D.L."/>
            <person name="Hacquard S."/>
            <person name="Amselem J."/>
            <person name="Cantarel B.L."/>
            <person name="Chiu R."/>
            <person name="Coutinho P.M."/>
            <person name="Feau N."/>
            <person name="Field M."/>
            <person name="Frey P."/>
            <person name="Gelhaye E."/>
            <person name="Goldberg J."/>
            <person name="Grabherr M.G."/>
            <person name="Kodira C.D."/>
            <person name="Kohler A."/>
            <person name="Kuees U."/>
            <person name="Lindquist E.A."/>
            <person name="Lucas S.M."/>
            <person name="Mago R."/>
            <person name="Mauceli E."/>
            <person name="Morin E."/>
            <person name="Murat C."/>
            <person name="Pangilinan J.L."/>
            <person name="Park R."/>
            <person name="Pearson M."/>
            <person name="Quesneville H."/>
            <person name="Rouhier N."/>
            <person name="Sakthikumar S."/>
            <person name="Salamov A.A."/>
            <person name="Schmutz J."/>
            <person name="Selles B."/>
            <person name="Shapiro H."/>
            <person name="Tanguay P."/>
            <person name="Tuskan G.A."/>
            <person name="Henrissat B."/>
            <person name="Van de Peer Y."/>
            <person name="Rouze P."/>
            <person name="Ellis J.G."/>
            <person name="Dodds P.N."/>
            <person name="Schein J.E."/>
            <person name="Zhong S."/>
            <person name="Hamelin R.C."/>
            <person name="Grigoriev I.V."/>
            <person name="Szabo L.J."/>
            <person name="Martin F."/>
        </authorList>
    </citation>
    <scope>NUCLEOTIDE SEQUENCE [LARGE SCALE GENOMIC DNA]</scope>
    <source>
        <strain evidence="2">CRL 75-36-700-3 / race SCCL</strain>
    </source>
</reference>
<evidence type="ECO:0000313" key="2">
    <source>
        <dbReference type="Proteomes" id="UP000008783"/>
    </source>
</evidence>
<dbReference type="RefSeq" id="XP_003335993.1">
    <property type="nucleotide sequence ID" value="XM_003335945.1"/>
</dbReference>
<dbReference type="VEuPathDB" id="FungiDB:PGTG_17628"/>
<dbReference type="AlphaFoldDB" id="E3L4U9"/>
<keyword evidence="2" id="KW-1185">Reference proteome</keyword>
<accession>E3L4U9</accession>
<dbReference type="Proteomes" id="UP000008783">
    <property type="component" value="Unassembled WGS sequence"/>
</dbReference>
<dbReference type="InParanoid" id="E3L4U9"/>
<protein>
    <submittedName>
        <fullName evidence="1">Uncharacterized protein</fullName>
    </submittedName>
</protein>
<sequence length="264" mass="29223">MLEENCSPVAPVTLEFPPQLLENSQNLDPLDKNQSVYLGLQSKICAGIIFSEEDLSVGKFIQTTVNPIPELQNSLTILVEEKNEGKFSQNTRTEDVSALDSVKSIQSPTINSTIFAPEGIGTPEEPIPNITPNLLPEIDSIPHSQLNSMETHVAEPCFKEAKDEFFYQQPAFIPSSQVFDSHRNLDKTLGPYNKETDPGKITEIIVKSAYITEIIPGYFSPTTHQVPPHQHGLKPFKPPDISQNCPGPPLVTLEKLGLRKPVEK</sequence>
<dbReference type="EMBL" id="DS178349">
    <property type="protein sequence ID" value="EFP91574.1"/>
    <property type="molecule type" value="Genomic_DNA"/>
</dbReference>
<gene>
    <name evidence="1" type="ORF">PGTG_17628</name>
</gene>
<dbReference type="GeneID" id="10531511"/>
<organism evidence="1 2">
    <name type="scientific">Puccinia graminis f. sp. tritici (strain CRL 75-36-700-3 / race SCCL)</name>
    <name type="common">Black stem rust fungus</name>
    <dbReference type="NCBI Taxonomy" id="418459"/>
    <lineage>
        <taxon>Eukaryota</taxon>
        <taxon>Fungi</taxon>
        <taxon>Dikarya</taxon>
        <taxon>Basidiomycota</taxon>
        <taxon>Pucciniomycotina</taxon>
        <taxon>Pucciniomycetes</taxon>
        <taxon>Pucciniales</taxon>
        <taxon>Pucciniaceae</taxon>
        <taxon>Puccinia</taxon>
    </lineage>
</organism>
<evidence type="ECO:0000313" key="1">
    <source>
        <dbReference type="EMBL" id="EFP91574.1"/>
    </source>
</evidence>
<reference key="1">
    <citation type="submission" date="2007-01" db="EMBL/GenBank/DDBJ databases">
        <title>The Genome Sequence of Puccinia graminis f. sp. tritici Strain CRL 75-36-700-3.</title>
        <authorList>
            <consortium name="The Broad Institute Genome Sequencing Platform"/>
            <person name="Birren B."/>
            <person name="Lander E."/>
            <person name="Galagan J."/>
            <person name="Nusbaum C."/>
            <person name="Devon K."/>
            <person name="Cuomo C."/>
            <person name="Jaffe D."/>
            <person name="Butler J."/>
            <person name="Alvarez P."/>
            <person name="Gnerre S."/>
            <person name="Grabherr M."/>
            <person name="Mauceli E."/>
            <person name="Brockman W."/>
            <person name="Young S."/>
            <person name="LaButti K."/>
            <person name="Sykes S."/>
            <person name="DeCaprio D."/>
            <person name="Crawford M."/>
            <person name="Koehrsen M."/>
            <person name="Engels R."/>
            <person name="Montgomery P."/>
            <person name="Pearson M."/>
            <person name="Howarth C."/>
            <person name="Larson L."/>
            <person name="White J."/>
            <person name="Zeng Q."/>
            <person name="Kodira C."/>
            <person name="Yandava C."/>
            <person name="Alvarado L."/>
            <person name="O'Leary S."/>
            <person name="Szabo L."/>
            <person name="Dean R."/>
            <person name="Schein J."/>
        </authorList>
    </citation>
    <scope>NUCLEOTIDE SEQUENCE</scope>
    <source>
        <strain>CRL 75-36-700-3</strain>
    </source>
</reference>